<reference evidence="3" key="1">
    <citation type="journal article" date="2019" name="Int. J. Syst. Evol. Microbiol.">
        <title>The Global Catalogue of Microorganisms (GCM) 10K type strain sequencing project: providing services to taxonomists for standard genome sequencing and annotation.</title>
        <authorList>
            <consortium name="The Broad Institute Genomics Platform"/>
            <consortium name="The Broad Institute Genome Sequencing Center for Infectious Disease"/>
            <person name="Wu L."/>
            <person name="Ma J."/>
        </authorList>
    </citation>
    <scope>NUCLEOTIDE SEQUENCE [LARGE SCALE GENOMIC DNA]</scope>
    <source>
        <strain evidence="3">KCTC 52344</strain>
    </source>
</reference>
<evidence type="ECO:0000313" key="2">
    <source>
        <dbReference type="EMBL" id="MFD2521414.1"/>
    </source>
</evidence>
<dbReference type="Proteomes" id="UP001597510">
    <property type="component" value="Unassembled WGS sequence"/>
</dbReference>
<comment type="caution">
    <text evidence="2">The sequence shown here is derived from an EMBL/GenBank/DDBJ whole genome shotgun (WGS) entry which is preliminary data.</text>
</comment>
<feature type="transmembrane region" description="Helical" evidence="1">
    <location>
        <begin position="18"/>
        <end position="36"/>
    </location>
</feature>
<organism evidence="2 3">
    <name type="scientific">Emticicia soli</name>
    <dbReference type="NCBI Taxonomy" id="2027878"/>
    <lineage>
        <taxon>Bacteria</taxon>
        <taxon>Pseudomonadati</taxon>
        <taxon>Bacteroidota</taxon>
        <taxon>Cytophagia</taxon>
        <taxon>Cytophagales</taxon>
        <taxon>Leadbetterellaceae</taxon>
        <taxon>Emticicia</taxon>
    </lineage>
</organism>
<evidence type="ECO:0000313" key="3">
    <source>
        <dbReference type="Proteomes" id="UP001597510"/>
    </source>
</evidence>
<dbReference type="RefSeq" id="WP_340236913.1">
    <property type="nucleotide sequence ID" value="NZ_JBBEWC010000007.1"/>
</dbReference>
<dbReference type="Pfam" id="PF20136">
    <property type="entry name" value="DUF6526"/>
    <property type="match status" value="1"/>
</dbReference>
<gene>
    <name evidence="2" type="ORF">ACFSR2_10990</name>
</gene>
<feature type="transmembrane region" description="Helical" evidence="1">
    <location>
        <begin position="42"/>
        <end position="62"/>
    </location>
</feature>
<keyword evidence="3" id="KW-1185">Reference proteome</keyword>
<accession>A0ABW5J5X3</accession>
<keyword evidence="1" id="KW-1133">Transmembrane helix</keyword>
<keyword evidence="1" id="KW-0472">Membrane</keyword>
<dbReference type="InterPro" id="IPR045385">
    <property type="entry name" value="DUF6526"/>
</dbReference>
<evidence type="ECO:0000256" key="1">
    <source>
        <dbReference type="SAM" id="Phobius"/>
    </source>
</evidence>
<proteinExistence type="predicted"/>
<protein>
    <submittedName>
        <fullName evidence="2">DUF6526 family protein</fullName>
    </submittedName>
</protein>
<keyword evidence="1" id="KW-0812">Transmembrane</keyword>
<dbReference type="EMBL" id="JBHULC010000009">
    <property type="protein sequence ID" value="MFD2521414.1"/>
    <property type="molecule type" value="Genomic_DNA"/>
</dbReference>
<name>A0ABW5J5X3_9BACT</name>
<sequence length="145" mass="17393">MEDQNYKNHVRYYPPHHFVFYPVVLILTGLCVYFSMQHPEQQLIWLMMGGIILLVAWVSFMLRQHYALMNQDRTVRLEMRLRYYVLTKKRLEEVEHKLSLGQILALRFASDAELPDLVQQAIDKKLSPDQIKQAIKNWQPDYMRV</sequence>